<dbReference type="CDD" id="cd00885">
    <property type="entry name" value="cinA"/>
    <property type="match status" value="1"/>
</dbReference>
<accession>A0A1M5XLH5</accession>
<sequence>MIGEIIAIGDELTSGRILNTTSGYAARKLFEAGHTIHAMSTIGDAPALIGEALLQAITRVDFIIVTGGLGSTDDDLTNEAVSRALNRPTMPNLDILAQIRTHLHGRSAAPDDPLEKLAWLPSGAEAFDPSAAIAGYQLVHDDTPIFFLPGVPEEMIDLLNRIVLPKLAAWQPESGLVTCQRIYKIFGVAESEVNRCISTLNLAPPIRIGYYPVFPDVHLSVLIRATEKDDSRTRFETACRRVETALGSAIYGRDNDELEAIVGALLKKSGRWLATAESCSGGLLAHRVTRVAGSSSYFVGGAVVYANRLKSELLGVDPDLIERCGAVSSDVAAAMASGIRERCRTDIGVAITGIAGPDGGTDAKPIGTVFIGMADGDNCRVTRCRFSGDRHRIQNLAVHTGLNLLRLHLQGASEGETETTADRS</sequence>
<organism evidence="3 4">
    <name type="scientific">Desulfofustis glycolicus DSM 9705</name>
    <dbReference type="NCBI Taxonomy" id="1121409"/>
    <lineage>
        <taxon>Bacteria</taxon>
        <taxon>Pseudomonadati</taxon>
        <taxon>Thermodesulfobacteriota</taxon>
        <taxon>Desulfobulbia</taxon>
        <taxon>Desulfobulbales</taxon>
        <taxon>Desulfocapsaceae</taxon>
        <taxon>Desulfofustis</taxon>
    </lineage>
</organism>
<dbReference type="InterPro" id="IPR041424">
    <property type="entry name" value="CinA_KH"/>
</dbReference>
<dbReference type="OrthoDB" id="9801454at2"/>
<feature type="domain" description="MoaB/Mog" evidence="2">
    <location>
        <begin position="4"/>
        <end position="169"/>
    </location>
</feature>
<proteinExistence type="inferred from homology"/>
<gene>
    <name evidence="3" type="ORF">SAMN02745124_03170</name>
</gene>
<dbReference type="NCBIfam" id="TIGR00199">
    <property type="entry name" value="PncC_domain"/>
    <property type="match status" value="1"/>
</dbReference>
<dbReference type="InterPro" id="IPR008136">
    <property type="entry name" value="CinA_C"/>
</dbReference>
<keyword evidence="4" id="KW-1185">Reference proteome</keyword>
<dbReference type="Gene3D" id="3.30.70.2860">
    <property type="match status" value="1"/>
</dbReference>
<dbReference type="PANTHER" id="PTHR13939">
    <property type="entry name" value="NICOTINAMIDE-NUCLEOTIDE AMIDOHYDROLASE PNCC"/>
    <property type="match status" value="1"/>
</dbReference>
<dbReference type="Pfam" id="PF18146">
    <property type="entry name" value="CinA_KH"/>
    <property type="match status" value="1"/>
</dbReference>
<dbReference type="EMBL" id="FQXS01000021">
    <property type="protein sequence ID" value="SHI00687.1"/>
    <property type="molecule type" value="Genomic_DNA"/>
</dbReference>
<dbReference type="SUPFAM" id="SSF53218">
    <property type="entry name" value="Molybdenum cofactor biosynthesis proteins"/>
    <property type="match status" value="1"/>
</dbReference>
<dbReference type="Gene3D" id="3.40.980.10">
    <property type="entry name" value="MoaB/Mog-like domain"/>
    <property type="match status" value="1"/>
</dbReference>
<dbReference type="Pfam" id="PF02464">
    <property type="entry name" value="CinA"/>
    <property type="match status" value="1"/>
</dbReference>
<dbReference type="PANTHER" id="PTHR13939:SF0">
    <property type="entry name" value="NMN AMIDOHYDROLASE-LIKE PROTEIN YFAY"/>
    <property type="match status" value="1"/>
</dbReference>
<dbReference type="Proteomes" id="UP000184139">
    <property type="component" value="Unassembled WGS sequence"/>
</dbReference>
<dbReference type="InterPro" id="IPR001453">
    <property type="entry name" value="MoaB/Mog_dom"/>
</dbReference>
<dbReference type="SUPFAM" id="SSF142433">
    <property type="entry name" value="CinA-like"/>
    <property type="match status" value="1"/>
</dbReference>
<dbReference type="SMART" id="SM00852">
    <property type="entry name" value="MoCF_biosynth"/>
    <property type="match status" value="1"/>
</dbReference>
<dbReference type="Pfam" id="PF00994">
    <property type="entry name" value="MoCF_biosynth"/>
    <property type="match status" value="1"/>
</dbReference>
<reference evidence="3 4" key="1">
    <citation type="submission" date="2016-11" db="EMBL/GenBank/DDBJ databases">
        <authorList>
            <person name="Jaros S."/>
            <person name="Januszkiewicz K."/>
            <person name="Wedrychowicz H."/>
        </authorList>
    </citation>
    <scope>NUCLEOTIDE SEQUENCE [LARGE SCALE GENOMIC DNA]</scope>
    <source>
        <strain evidence="3 4">DSM 9705</strain>
    </source>
</reference>
<evidence type="ECO:0000313" key="3">
    <source>
        <dbReference type="EMBL" id="SHI00687.1"/>
    </source>
</evidence>
<protein>
    <recommendedName>
        <fullName evidence="1">CinA-like protein</fullName>
    </recommendedName>
</protein>
<dbReference type="InterPro" id="IPR036653">
    <property type="entry name" value="CinA-like_C"/>
</dbReference>
<evidence type="ECO:0000259" key="2">
    <source>
        <dbReference type="SMART" id="SM00852"/>
    </source>
</evidence>
<comment type="similarity">
    <text evidence="1">Belongs to the CinA family.</text>
</comment>
<evidence type="ECO:0000256" key="1">
    <source>
        <dbReference type="HAMAP-Rule" id="MF_00226"/>
    </source>
</evidence>
<dbReference type="STRING" id="1121409.SAMN02745124_03170"/>
<dbReference type="AlphaFoldDB" id="A0A1M5XLH5"/>
<dbReference type="Gene3D" id="3.90.950.20">
    <property type="entry name" value="CinA-like"/>
    <property type="match status" value="1"/>
</dbReference>
<evidence type="ECO:0000313" key="4">
    <source>
        <dbReference type="Proteomes" id="UP000184139"/>
    </source>
</evidence>
<dbReference type="HAMAP" id="MF_00226_B">
    <property type="entry name" value="CinA_B"/>
    <property type="match status" value="1"/>
</dbReference>
<dbReference type="NCBIfam" id="TIGR00200">
    <property type="entry name" value="cinA_nterm"/>
    <property type="match status" value="1"/>
</dbReference>
<dbReference type="RefSeq" id="WP_073377541.1">
    <property type="nucleotide sequence ID" value="NZ_FQXS01000021.1"/>
</dbReference>
<name>A0A1M5XLH5_9BACT</name>
<dbReference type="InterPro" id="IPR008135">
    <property type="entry name" value="Competence-induced_CinA"/>
</dbReference>
<dbReference type="InterPro" id="IPR036425">
    <property type="entry name" value="MoaB/Mog-like_dom_sf"/>
</dbReference>
<dbReference type="PIRSF" id="PIRSF006728">
    <property type="entry name" value="CinA"/>
    <property type="match status" value="1"/>
</dbReference>
<dbReference type="InterPro" id="IPR050101">
    <property type="entry name" value="CinA"/>
</dbReference>